<feature type="compositionally biased region" description="Basic and acidic residues" evidence="1">
    <location>
        <begin position="241"/>
        <end position="252"/>
    </location>
</feature>
<feature type="compositionally biased region" description="Low complexity" evidence="1">
    <location>
        <begin position="54"/>
        <end position="67"/>
    </location>
</feature>
<organism evidence="2 3">
    <name type="scientific">Sarocladium strictum</name>
    <name type="common">Black bundle disease fungus</name>
    <name type="synonym">Acremonium strictum</name>
    <dbReference type="NCBI Taxonomy" id="5046"/>
    <lineage>
        <taxon>Eukaryota</taxon>
        <taxon>Fungi</taxon>
        <taxon>Dikarya</taxon>
        <taxon>Ascomycota</taxon>
        <taxon>Pezizomycotina</taxon>
        <taxon>Sordariomycetes</taxon>
        <taxon>Hypocreomycetidae</taxon>
        <taxon>Hypocreales</taxon>
        <taxon>Sarocladiaceae</taxon>
        <taxon>Sarocladium</taxon>
    </lineage>
</organism>
<feature type="region of interest" description="Disordered" evidence="1">
    <location>
        <begin position="1"/>
        <end position="389"/>
    </location>
</feature>
<feature type="compositionally biased region" description="Polar residues" evidence="1">
    <location>
        <begin position="197"/>
        <end position="218"/>
    </location>
</feature>
<dbReference type="GO" id="GO:0016071">
    <property type="term" value="P:mRNA metabolic process"/>
    <property type="evidence" value="ECO:0007669"/>
    <property type="project" value="UniProtKB-ARBA"/>
</dbReference>
<feature type="compositionally biased region" description="Polar residues" evidence="1">
    <location>
        <begin position="165"/>
        <end position="177"/>
    </location>
</feature>
<name>A0AA39GEW0_SARSR</name>
<dbReference type="EMBL" id="JAPDFR010000007">
    <property type="protein sequence ID" value="KAK0384792.1"/>
    <property type="molecule type" value="Genomic_DNA"/>
</dbReference>
<evidence type="ECO:0000256" key="1">
    <source>
        <dbReference type="SAM" id="MobiDB-lite"/>
    </source>
</evidence>
<evidence type="ECO:0008006" key="4">
    <source>
        <dbReference type="Google" id="ProtNLM"/>
    </source>
</evidence>
<feature type="compositionally biased region" description="Polar residues" evidence="1">
    <location>
        <begin position="133"/>
        <end position="151"/>
    </location>
</feature>
<reference evidence="2" key="1">
    <citation type="submission" date="2022-10" db="EMBL/GenBank/DDBJ databases">
        <title>Determination and structural analysis of whole genome sequence of Sarocladium strictum F4-1.</title>
        <authorList>
            <person name="Hu L."/>
            <person name="Jiang Y."/>
        </authorList>
    </citation>
    <scope>NUCLEOTIDE SEQUENCE</scope>
    <source>
        <strain evidence="2">F4-1</strain>
    </source>
</reference>
<dbReference type="AlphaFoldDB" id="A0AA39GEW0"/>
<sequence length="389" mass="41523">MSEVSIPPKATPGRRRNGRGQPKAAAPKAYASENDATAVDSPRLYDSPQTPVKNSSASAARNNAPNSQTNNKTRSRTKNKPKPSTSPDPGATAQATTPQRPASMSTTKPNMAFAGATFHASPAPSALPMPSFFTKSSNESPIPRSSINPAQQPSPPATDPELPTPNRTASAPQNNGSPLDFMFRAHREEKERERRGSTLSQKPAMNSGPSPFQSSANQPALREASSVPHTRNPIVRQHSSGRIDSKELDGERGLPMGPAFSTPYQDRIRAARANQTRSNLTEPLSPPQPKESESLDDRSEALKKFLFGGGFSNDSPPNPSSVTSNNFNLPPHASPTVGSYSPVSYQNMPSSQPQSSGRPNDIQAMENDLRRILKLNPASQSGANSGGLF</sequence>
<evidence type="ECO:0000313" key="2">
    <source>
        <dbReference type="EMBL" id="KAK0384792.1"/>
    </source>
</evidence>
<comment type="caution">
    <text evidence="2">The sequence shown here is derived from an EMBL/GenBank/DDBJ whole genome shotgun (WGS) entry which is preliminary data.</text>
</comment>
<gene>
    <name evidence="2" type="ORF">NLU13_7270</name>
</gene>
<dbReference type="Proteomes" id="UP001175261">
    <property type="component" value="Unassembled WGS sequence"/>
</dbReference>
<feature type="compositionally biased region" description="Polar residues" evidence="1">
    <location>
        <begin position="336"/>
        <end position="358"/>
    </location>
</feature>
<keyword evidence="3" id="KW-1185">Reference proteome</keyword>
<protein>
    <recommendedName>
        <fullName evidence="4">Proteophosphoglycan 5</fullName>
    </recommendedName>
</protein>
<feature type="compositionally biased region" description="Low complexity" evidence="1">
    <location>
        <begin position="87"/>
        <end position="102"/>
    </location>
</feature>
<accession>A0AA39GEW0</accession>
<feature type="compositionally biased region" description="Polar residues" evidence="1">
    <location>
        <begin position="273"/>
        <end position="282"/>
    </location>
</feature>
<feature type="compositionally biased region" description="Low complexity" evidence="1">
    <location>
        <begin position="312"/>
        <end position="328"/>
    </location>
</feature>
<dbReference type="Pfam" id="PF15365">
    <property type="entry name" value="PNRC"/>
    <property type="match status" value="1"/>
</dbReference>
<proteinExistence type="predicted"/>
<feature type="compositionally biased region" description="Basic and acidic residues" evidence="1">
    <location>
        <begin position="290"/>
        <end position="303"/>
    </location>
</feature>
<feature type="compositionally biased region" description="Low complexity" evidence="1">
    <location>
        <begin position="120"/>
        <end position="131"/>
    </location>
</feature>
<dbReference type="InterPro" id="IPR028322">
    <property type="entry name" value="PNRC-like_rgn"/>
</dbReference>
<feature type="compositionally biased region" description="Basic and acidic residues" evidence="1">
    <location>
        <begin position="183"/>
        <end position="196"/>
    </location>
</feature>
<evidence type="ECO:0000313" key="3">
    <source>
        <dbReference type="Proteomes" id="UP001175261"/>
    </source>
</evidence>